<dbReference type="HOGENOM" id="CLU_1662686_0_0_1"/>
<evidence type="ECO:0000313" key="2">
    <source>
        <dbReference type="EMBL" id="ESO06873.1"/>
    </source>
</evidence>
<keyword evidence="1" id="KW-0732">Signal</keyword>
<evidence type="ECO:0000313" key="4">
    <source>
        <dbReference type="Proteomes" id="UP000015101"/>
    </source>
</evidence>
<dbReference type="Proteomes" id="UP000015101">
    <property type="component" value="Unassembled WGS sequence"/>
</dbReference>
<dbReference type="EnsemblMetazoa" id="HelroT170903">
    <property type="protein sequence ID" value="HelroP170903"/>
    <property type="gene ID" value="HelroG170903"/>
</dbReference>
<dbReference type="RefSeq" id="XP_009014969.1">
    <property type="nucleotide sequence ID" value="XM_009016721.1"/>
</dbReference>
<feature type="chain" id="PRO_5010980242" evidence="1">
    <location>
        <begin position="20"/>
        <end position="159"/>
    </location>
</feature>
<dbReference type="InParanoid" id="T1F3K8"/>
<dbReference type="AlphaFoldDB" id="T1F3K8"/>
<keyword evidence="4" id="KW-1185">Reference proteome</keyword>
<dbReference type="EMBL" id="KB096275">
    <property type="protein sequence ID" value="ESO06873.1"/>
    <property type="molecule type" value="Genomic_DNA"/>
</dbReference>
<dbReference type="KEGG" id="hro:HELRODRAFT_170903"/>
<name>T1F3K8_HELRO</name>
<reference evidence="4" key="1">
    <citation type="submission" date="2012-12" db="EMBL/GenBank/DDBJ databases">
        <authorList>
            <person name="Hellsten U."/>
            <person name="Grimwood J."/>
            <person name="Chapman J.A."/>
            <person name="Shapiro H."/>
            <person name="Aerts A."/>
            <person name="Otillar R.P."/>
            <person name="Terry A.Y."/>
            <person name="Boore J.L."/>
            <person name="Simakov O."/>
            <person name="Marletaz F."/>
            <person name="Cho S.-J."/>
            <person name="Edsinger-Gonzales E."/>
            <person name="Havlak P."/>
            <person name="Kuo D.-H."/>
            <person name="Larsson T."/>
            <person name="Lv J."/>
            <person name="Arendt D."/>
            <person name="Savage R."/>
            <person name="Osoegawa K."/>
            <person name="de Jong P."/>
            <person name="Lindberg D.R."/>
            <person name="Seaver E.C."/>
            <person name="Weisblat D.A."/>
            <person name="Putnam N.H."/>
            <person name="Grigoriev I.V."/>
            <person name="Rokhsar D.S."/>
        </authorList>
    </citation>
    <scope>NUCLEOTIDE SEQUENCE</scope>
</reference>
<organism evidence="3 4">
    <name type="scientific">Helobdella robusta</name>
    <name type="common">Californian leech</name>
    <dbReference type="NCBI Taxonomy" id="6412"/>
    <lineage>
        <taxon>Eukaryota</taxon>
        <taxon>Metazoa</taxon>
        <taxon>Spiralia</taxon>
        <taxon>Lophotrochozoa</taxon>
        <taxon>Annelida</taxon>
        <taxon>Clitellata</taxon>
        <taxon>Hirudinea</taxon>
        <taxon>Rhynchobdellida</taxon>
        <taxon>Glossiphoniidae</taxon>
        <taxon>Helobdella</taxon>
    </lineage>
</organism>
<evidence type="ECO:0000256" key="1">
    <source>
        <dbReference type="SAM" id="SignalP"/>
    </source>
</evidence>
<proteinExistence type="predicted"/>
<feature type="signal peptide" evidence="1">
    <location>
        <begin position="1"/>
        <end position="19"/>
    </location>
</feature>
<gene>
    <name evidence="3" type="primary">20203407</name>
    <name evidence="2" type="ORF">HELRODRAFT_170903</name>
</gene>
<dbReference type="EMBL" id="AMQM01003697">
    <property type="status" value="NOT_ANNOTATED_CDS"/>
    <property type="molecule type" value="Genomic_DNA"/>
</dbReference>
<dbReference type="GeneID" id="20203407"/>
<reference evidence="2 4" key="2">
    <citation type="journal article" date="2013" name="Nature">
        <title>Insights into bilaterian evolution from three spiralian genomes.</title>
        <authorList>
            <person name="Simakov O."/>
            <person name="Marletaz F."/>
            <person name="Cho S.J."/>
            <person name="Edsinger-Gonzales E."/>
            <person name="Havlak P."/>
            <person name="Hellsten U."/>
            <person name="Kuo D.H."/>
            <person name="Larsson T."/>
            <person name="Lv J."/>
            <person name="Arendt D."/>
            <person name="Savage R."/>
            <person name="Osoegawa K."/>
            <person name="de Jong P."/>
            <person name="Grimwood J."/>
            <person name="Chapman J.A."/>
            <person name="Shapiro H."/>
            <person name="Aerts A."/>
            <person name="Otillar R.P."/>
            <person name="Terry A.Y."/>
            <person name="Boore J.L."/>
            <person name="Grigoriev I.V."/>
            <person name="Lindberg D.R."/>
            <person name="Seaver E.C."/>
            <person name="Weisblat D.A."/>
            <person name="Putnam N.H."/>
            <person name="Rokhsar D.S."/>
        </authorList>
    </citation>
    <scope>NUCLEOTIDE SEQUENCE</scope>
</reference>
<evidence type="ECO:0000313" key="3">
    <source>
        <dbReference type="EnsemblMetazoa" id="HelroP170903"/>
    </source>
</evidence>
<protein>
    <submittedName>
        <fullName evidence="2 3">Uncharacterized protein</fullName>
    </submittedName>
</protein>
<sequence length="159" mass="18598">MAKLSLMFIVSWALYTVQTYNSWAENYNGQGARKTSIDGYLNYMDKHEHYGAQQREHPYSEPLGTLPDNKYKEFNHDEVRMPVRYFHHFGIRKVPGEYTDYDDNDDTEDGEEITAEKRSKVRPIVIPLVYSNSKRGPGNCINNCLKRLMTFSRCRSLCI</sequence>
<reference evidence="3" key="3">
    <citation type="submission" date="2015-06" db="UniProtKB">
        <authorList>
            <consortium name="EnsemblMetazoa"/>
        </authorList>
    </citation>
    <scope>IDENTIFICATION</scope>
</reference>
<dbReference type="CTD" id="20203407"/>
<accession>T1F3K8</accession>